<proteinExistence type="predicted"/>
<accession>A0A518I002</accession>
<sequence length="195" mass="21720">MRNRRAGALPLTPRKTQKRDASQRSPWASEPARLLHVRGSWGGATIAKARFACPGRWSCMPLGPKATCPHAEAAKGSQHAQDDALRGRDVRKRHDSTSSGAQLDFASSVSTESFILRLKFGGALPPMRTEAENLGQEGCREANERFLPSKYPSILLASSRWMHLQRTLPQIRLTKHTAARRATTKRVYPTRLNRV</sequence>
<protein>
    <submittedName>
        <fullName evidence="2">Uncharacterized protein</fullName>
    </submittedName>
</protein>
<dbReference type="AlphaFoldDB" id="A0A518I002"/>
<dbReference type="EMBL" id="CP037423">
    <property type="protein sequence ID" value="QDV46435.1"/>
    <property type="molecule type" value="Genomic_DNA"/>
</dbReference>
<feature type="region of interest" description="Disordered" evidence="1">
    <location>
        <begin position="1"/>
        <end position="29"/>
    </location>
</feature>
<keyword evidence="3" id="KW-1185">Reference proteome</keyword>
<evidence type="ECO:0000256" key="1">
    <source>
        <dbReference type="SAM" id="MobiDB-lite"/>
    </source>
</evidence>
<gene>
    <name evidence="2" type="ORF">Enr13x_63440</name>
</gene>
<dbReference type="KEGG" id="snep:Enr13x_63440"/>
<reference evidence="2 3" key="1">
    <citation type="submission" date="2019-03" db="EMBL/GenBank/DDBJ databases">
        <title>Deep-cultivation of Planctomycetes and their phenomic and genomic characterization uncovers novel biology.</title>
        <authorList>
            <person name="Wiegand S."/>
            <person name="Jogler M."/>
            <person name="Boedeker C."/>
            <person name="Pinto D."/>
            <person name="Vollmers J."/>
            <person name="Rivas-Marin E."/>
            <person name="Kohn T."/>
            <person name="Peeters S.H."/>
            <person name="Heuer A."/>
            <person name="Rast P."/>
            <person name="Oberbeckmann S."/>
            <person name="Bunk B."/>
            <person name="Jeske O."/>
            <person name="Meyerdierks A."/>
            <person name="Storesund J.E."/>
            <person name="Kallscheuer N."/>
            <person name="Luecker S."/>
            <person name="Lage O.M."/>
            <person name="Pohl T."/>
            <person name="Merkel B.J."/>
            <person name="Hornburger P."/>
            <person name="Mueller R.-W."/>
            <person name="Bruemmer F."/>
            <person name="Labrenz M."/>
            <person name="Spormann A.M."/>
            <person name="Op den Camp H."/>
            <person name="Overmann J."/>
            <person name="Amann R."/>
            <person name="Jetten M.S.M."/>
            <person name="Mascher T."/>
            <person name="Medema M.H."/>
            <person name="Devos D.P."/>
            <person name="Kaster A.-K."/>
            <person name="Ovreas L."/>
            <person name="Rohde M."/>
            <person name="Galperin M.Y."/>
            <person name="Jogler C."/>
        </authorList>
    </citation>
    <scope>NUCLEOTIDE SEQUENCE [LARGE SCALE GENOMIC DNA]</scope>
    <source>
        <strain evidence="2 3">Enr13</strain>
    </source>
</reference>
<dbReference type="Proteomes" id="UP000319004">
    <property type="component" value="Chromosome"/>
</dbReference>
<feature type="region of interest" description="Disordered" evidence="1">
    <location>
        <begin position="69"/>
        <end position="101"/>
    </location>
</feature>
<organism evidence="2 3">
    <name type="scientific">Stieleria neptunia</name>
    <dbReference type="NCBI Taxonomy" id="2527979"/>
    <lineage>
        <taxon>Bacteria</taxon>
        <taxon>Pseudomonadati</taxon>
        <taxon>Planctomycetota</taxon>
        <taxon>Planctomycetia</taxon>
        <taxon>Pirellulales</taxon>
        <taxon>Pirellulaceae</taxon>
        <taxon>Stieleria</taxon>
    </lineage>
</organism>
<evidence type="ECO:0000313" key="2">
    <source>
        <dbReference type="EMBL" id="QDV46435.1"/>
    </source>
</evidence>
<evidence type="ECO:0000313" key="3">
    <source>
        <dbReference type="Proteomes" id="UP000319004"/>
    </source>
</evidence>
<name>A0A518I002_9BACT</name>